<dbReference type="InterPro" id="IPR002509">
    <property type="entry name" value="NODB_dom"/>
</dbReference>
<dbReference type="EMBL" id="SHKR01000011">
    <property type="protein sequence ID" value="RZU18412.1"/>
    <property type="molecule type" value="Genomic_DNA"/>
</dbReference>
<evidence type="ECO:0000256" key="1">
    <source>
        <dbReference type="ARBA" id="ARBA00022723"/>
    </source>
</evidence>
<dbReference type="InterPro" id="IPR050248">
    <property type="entry name" value="Polysacc_deacetylase_ArnD"/>
</dbReference>
<dbReference type="GO" id="GO:0016810">
    <property type="term" value="F:hydrolase activity, acting on carbon-nitrogen (but not peptide) bonds"/>
    <property type="evidence" value="ECO:0007669"/>
    <property type="project" value="InterPro"/>
</dbReference>
<dbReference type="PROSITE" id="PS51677">
    <property type="entry name" value="NODB"/>
    <property type="match status" value="1"/>
</dbReference>
<feature type="transmembrane region" description="Helical" evidence="3">
    <location>
        <begin position="21"/>
        <end position="41"/>
    </location>
</feature>
<keyword evidence="3" id="KW-0812">Transmembrane</keyword>
<dbReference type="SUPFAM" id="SSF88713">
    <property type="entry name" value="Glycoside hydrolase/deacetylase"/>
    <property type="match status" value="1"/>
</dbReference>
<protein>
    <submittedName>
        <fullName evidence="5">Peptidoglycan/xylan/chitin deacetylase (PgdA/CDA1 family)</fullName>
    </submittedName>
</protein>
<keyword evidence="6" id="KW-1185">Reference proteome</keyword>
<keyword evidence="1" id="KW-0479">Metal-binding</keyword>
<dbReference type="InterPro" id="IPR011330">
    <property type="entry name" value="Glyco_hydro/deAcase_b/a-brl"/>
</dbReference>
<organism evidence="5 6">
    <name type="scientific">Kribbella rubisoli</name>
    <dbReference type="NCBI Taxonomy" id="3075929"/>
    <lineage>
        <taxon>Bacteria</taxon>
        <taxon>Bacillati</taxon>
        <taxon>Actinomycetota</taxon>
        <taxon>Actinomycetes</taxon>
        <taxon>Propionibacteriales</taxon>
        <taxon>Kribbellaceae</taxon>
        <taxon>Kribbella</taxon>
    </lineage>
</organism>
<evidence type="ECO:0000256" key="2">
    <source>
        <dbReference type="ARBA" id="ARBA00022801"/>
    </source>
</evidence>
<feature type="domain" description="NodB homology" evidence="4">
    <location>
        <begin position="69"/>
        <end position="249"/>
    </location>
</feature>
<dbReference type="GO" id="GO:0046872">
    <property type="term" value="F:metal ion binding"/>
    <property type="evidence" value="ECO:0007669"/>
    <property type="project" value="UniProtKB-KW"/>
</dbReference>
<accession>A0A4Q7X5I4</accession>
<gene>
    <name evidence="5" type="ORF">EV645_0604</name>
</gene>
<dbReference type="Gene3D" id="3.20.20.370">
    <property type="entry name" value="Glycoside hydrolase/deacetylase"/>
    <property type="match status" value="1"/>
</dbReference>
<evidence type="ECO:0000313" key="6">
    <source>
        <dbReference type="Proteomes" id="UP000292027"/>
    </source>
</evidence>
<keyword evidence="3" id="KW-1133">Transmembrane helix</keyword>
<proteinExistence type="predicted"/>
<dbReference type="PANTHER" id="PTHR10587">
    <property type="entry name" value="GLYCOSYL TRANSFERASE-RELATED"/>
    <property type="match status" value="1"/>
</dbReference>
<keyword evidence="2" id="KW-0378">Hydrolase</keyword>
<dbReference type="GO" id="GO:0016020">
    <property type="term" value="C:membrane"/>
    <property type="evidence" value="ECO:0007669"/>
    <property type="project" value="TreeGrafter"/>
</dbReference>
<evidence type="ECO:0000259" key="4">
    <source>
        <dbReference type="PROSITE" id="PS51677"/>
    </source>
</evidence>
<sequence>MGIGPDSRADHGWGMVMVRDLRLMISAALTVGLTAMLGLAVSTEPPPAAAAATPAATTRPSAKQAAKPKWVYLTFDDGPSARYTAQILKILQAYHVRATFFEVGQNVKRYPAITRRVDQLGHSVQNHSWSHPNLTKVNWATFKYQVRTTDRYLRTQTGYTPRCLRPPYGATNRVVAQRAAMLGKKLTLWTVDPADWSRPGTSVIVRRVLAKVRSGSVVLMHDGGGNRSQTVAALPKILKALKARGYLFYPLWCH</sequence>
<keyword evidence="3" id="KW-0472">Membrane</keyword>
<dbReference type="PANTHER" id="PTHR10587:SF133">
    <property type="entry name" value="CHITIN DEACETYLASE 1-RELATED"/>
    <property type="match status" value="1"/>
</dbReference>
<dbReference type="Proteomes" id="UP000292027">
    <property type="component" value="Unassembled WGS sequence"/>
</dbReference>
<dbReference type="CDD" id="cd10917">
    <property type="entry name" value="CE4_NodB_like_6s_7s"/>
    <property type="match status" value="1"/>
</dbReference>
<comment type="caution">
    <text evidence="5">The sequence shown here is derived from an EMBL/GenBank/DDBJ whole genome shotgun (WGS) entry which is preliminary data.</text>
</comment>
<dbReference type="GO" id="GO:0005975">
    <property type="term" value="P:carbohydrate metabolic process"/>
    <property type="evidence" value="ECO:0007669"/>
    <property type="project" value="InterPro"/>
</dbReference>
<name>A0A4Q7X5I4_9ACTN</name>
<dbReference type="Pfam" id="PF01522">
    <property type="entry name" value="Polysacc_deac_1"/>
    <property type="match status" value="1"/>
</dbReference>
<evidence type="ECO:0000256" key="3">
    <source>
        <dbReference type="SAM" id="Phobius"/>
    </source>
</evidence>
<dbReference type="AlphaFoldDB" id="A0A4Q7X5I4"/>
<reference evidence="5 6" key="1">
    <citation type="journal article" date="2015" name="Stand. Genomic Sci.">
        <title>Genomic Encyclopedia of Bacterial and Archaeal Type Strains, Phase III: the genomes of soil and plant-associated and newly described type strains.</title>
        <authorList>
            <person name="Whitman W.B."/>
            <person name="Woyke T."/>
            <person name="Klenk H.P."/>
            <person name="Zhou Y."/>
            <person name="Lilburn T.G."/>
            <person name="Beck B.J."/>
            <person name="De Vos P."/>
            <person name="Vandamme P."/>
            <person name="Eisen J.A."/>
            <person name="Garrity G."/>
            <person name="Hugenholtz P."/>
            <person name="Kyrpides N.C."/>
        </authorList>
    </citation>
    <scope>NUCLEOTIDE SEQUENCE [LARGE SCALE GENOMIC DNA]</scope>
    <source>
        <strain evidence="5 6">VKM Ac-2540</strain>
    </source>
</reference>
<evidence type="ECO:0000313" key="5">
    <source>
        <dbReference type="EMBL" id="RZU18412.1"/>
    </source>
</evidence>